<proteinExistence type="predicted"/>
<comment type="caution">
    <text evidence="1">The sequence shown here is derived from an EMBL/GenBank/DDBJ whole genome shotgun (WGS) entry which is preliminary data.</text>
</comment>
<dbReference type="Proteomes" id="UP001055879">
    <property type="component" value="Linkage Group LG04"/>
</dbReference>
<reference evidence="2" key="1">
    <citation type="journal article" date="2022" name="Mol. Ecol. Resour.">
        <title>The genomes of chicory, endive, great burdock and yacon provide insights into Asteraceae palaeo-polyploidization history and plant inulin production.</title>
        <authorList>
            <person name="Fan W."/>
            <person name="Wang S."/>
            <person name="Wang H."/>
            <person name="Wang A."/>
            <person name="Jiang F."/>
            <person name="Liu H."/>
            <person name="Zhao H."/>
            <person name="Xu D."/>
            <person name="Zhang Y."/>
        </authorList>
    </citation>
    <scope>NUCLEOTIDE SEQUENCE [LARGE SCALE GENOMIC DNA]</scope>
    <source>
        <strain evidence="2">cv. Niubang</strain>
    </source>
</reference>
<protein>
    <submittedName>
        <fullName evidence="1">Uncharacterized protein</fullName>
    </submittedName>
</protein>
<sequence length="280" mass="30946">MYHGDTNFGRTAGGPYITTSYDYNAPLDGYSNLNQPKYRHLKELHAILHSMEKLLTHGDVSHQDMGNSILVAVYKTSDECGCFLSNTNTTVDAIINFQGALYDVPAWSVSILLDCKNEAYNTETWVMEKKENEAEHEPTDLKSSEVVFQVNSRATNGNSVPPGNGNVEEVEIDNQAMPMYVPVDSVTETEGERNGKEGELENRAIPMNVVVDSSTETEGNTKSTIMELGTDESKTLHKGKKRKGPKPIKEHKETVDFIQGSPSSTKNTKDDCFQVGSSSR</sequence>
<evidence type="ECO:0000313" key="2">
    <source>
        <dbReference type="Proteomes" id="UP001055879"/>
    </source>
</evidence>
<organism evidence="1 2">
    <name type="scientific">Arctium lappa</name>
    <name type="common">Greater burdock</name>
    <name type="synonym">Lappa major</name>
    <dbReference type="NCBI Taxonomy" id="4217"/>
    <lineage>
        <taxon>Eukaryota</taxon>
        <taxon>Viridiplantae</taxon>
        <taxon>Streptophyta</taxon>
        <taxon>Embryophyta</taxon>
        <taxon>Tracheophyta</taxon>
        <taxon>Spermatophyta</taxon>
        <taxon>Magnoliopsida</taxon>
        <taxon>eudicotyledons</taxon>
        <taxon>Gunneridae</taxon>
        <taxon>Pentapetalae</taxon>
        <taxon>asterids</taxon>
        <taxon>campanulids</taxon>
        <taxon>Asterales</taxon>
        <taxon>Asteraceae</taxon>
        <taxon>Carduoideae</taxon>
        <taxon>Cardueae</taxon>
        <taxon>Arctiinae</taxon>
        <taxon>Arctium</taxon>
    </lineage>
</organism>
<reference evidence="1 2" key="2">
    <citation type="journal article" date="2022" name="Mol. Ecol. Resour.">
        <title>The genomes of chicory, endive, great burdock and yacon provide insights into Asteraceae paleo-polyploidization history and plant inulin production.</title>
        <authorList>
            <person name="Fan W."/>
            <person name="Wang S."/>
            <person name="Wang H."/>
            <person name="Wang A."/>
            <person name="Jiang F."/>
            <person name="Liu H."/>
            <person name="Zhao H."/>
            <person name="Xu D."/>
            <person name="Zhang Y."/>
        </authorList>
    </citation>
    <scope>NUCLEOTIDE SEQUENCE [LARGE SCALE GENOMIC DNA]</scope>
    <source>
        <strain evidence="2">cv. Niubang</strain>
    </source>
</reference>
<name>A0ACB9CIT0_ARCLA</name>
<dbReference type="EMBL" id="CM042050">
    <property type="protein sequence ID" value="KAI3734158.1"/>
    <property type="molecule type" value="Genomic_DNA"/>
</dbReference>
<evidence type="ECO:0000313" key="1">
    <source>
        <dbReference type="EMBL" id="KAI3734158.1"/>
    </source>
</evidence>
<keyword evidence="2" id="KW-1185">Reference proteome</keyword>
<gene>
    <name evidence="1" type="ORF">L6452_13621</name>
</gene>
<accession>A0ACB9CIT0</accession>